<evidence type="ECO:0000256" key="1">
    <source>
        <dbReference type="SAM" id="Coils"/>
    </source>
</evidence>
<evidence type="ECO:0000313" key="3">
    <source>
        <dbReference type="Proteomes" id="UP000257109"/>
    </source>
</evidence>
<gene>
    <name evidence="2" type="ORF">CR513_24789</name>
</gene>
<evidence type="ECO:0000313" key="2">
    <source>
        <dbReference type="EMBL" id="RDX93009.1"/>
    </source>
</evidence>
<proteinExistence type="predicted"/>
<dbReference type="OrthoDB" id="1459749at2759"/>
<dbReference type="Gene3D" id="1.20.5.170">
    <property type="match status" value="1"/>
</dbReference>
<keyword evidence="1" id="KW-0175">Coiled coil</keyword>
<feature type="non-terminal residue" evidence="2">
    <location>
        <position position="1"/>
    </location>
</feature>
<reference evidence="2" key="1">
    <citation type="submission" date="2018-05" db="EMBL/GenBank/DDBJ databases">
        <title>Draft genome of Mucuna pruriens seed.</title>
        <authorList>
            <person name="Nnadi N.E."/>
            <person name="Vos R."/>
            <person name="Hasami M.H."/>
            <person name="Devisetty U.K."/>
            <person name="Aguiy J.C."/>
        </authorList>
    </citation>
    <scope>NUCLEOTIDE SEQUENCE [LARGE SCALE GENOMIC DNA]</scope>
    <source>
        <strain evidence="2">JCA_2017</strain>
    </source>
</reference>
<comment type="caution">
    <text evidence="2">The sequence shown here is derived from an EMBL/GenBank/DDBJ whole genome shotgun (WGS) entry which is preliminary data.</text>
</comment>
<dbReference type="AlphaFoldDB" id="A0A371GR29"/>
<dbReference type="Proteomes" id="UP000257109">
    <property type="component" value="Unassembled WGS sequence"/>
</dbReference>
<accession>A0A371GR29</accession>
<organism evidence="2 3">
    <name type="scientific">Mucuna pruriens</name>
    <name type="common">Velvet bean</name>
    <name type="synonym">Dolichos pruriens</name>
    <dbReference type="NCBI Taxonomy" id="157652"/>
    <lineage>
        <taxon>Eukaryota</taxon>
        <taxon>Viridiplantae</taxon>
        <taxon>Streptophyta</taxon>
        <taxon>Embryophyta</taxon>
        <taxon>Tracheophyta</taxon>
        <taxon>Spermatophyta</taxon>
        <taxon>Magnoliopsida</taxon>
        <taxon>eudicotyledons</taxon>
        <taxon>Gunneridae</taxon>
        <taxon>Pentapetalae</taxon>
        <taxon>rosids</taxon>
        <taxon>fabids</taxon>
        <taxon>Fabales</taxon>
        <taxon>Fabaceae</taxon>
        <taxon>Papilionoideae</taxon>
        <taxon>50 kb inversion clade</taxon>
        <taxon>NPAAA clade</taxon>
        <taxon>indigoferoid/millettioid clade</taxon>
        <taxon>Phaseoleae</taxon>
        <taxon>Mucuna</taxon>
    </lineage>
</organism>
<sequence length="133" mass="15318">MEAEQRVEVVTRELKEKVDRCLGTINLAERRMWDAHEEAAFWKDRYVKLAWLANQAIMDIPRSLFAVEGMHRYATHSRSKAMENKIEALELQNQDLKGEVSQLKEQMAQMFQILSKTNTTITAMANHSTAGHA</sequence>
<protein>
    <submittedName>
        <fullName evidence="2">Uncharacterized protein</fullName>
    </submittedName>
</protein>
<keyword evidence="3" id="KW-1185">Reference proteome</keyword>
<feature type="coiled-coil region" evidence="1">
    <location>
        <begin position="79"/>
        <end position="113"/>
    </location>
</feature>
<dbReference type="EMBL" id="QJKJ01004721">
    <property type="protein sequence ID" value="RDX93009.1"/>
    <property type="molecule type" value="Genomic_DNA"/>
</dbReference>
<name>A0A371GR29_MUCPR</name>